<dbReference type="AlphaFoldDB" id="A0A317KT42"/>
<comment type="caution">
    <text evidence="1">The sequence shown here is derived from an EMBL/GenBank/DDBJ whole genome shotgun (WGS) entry which is preliminary data.</text>
</comment>
<dbReference type="RefSeq" id="WP_054860939.1">
    <property type="nucleotide sequence ID" value="NZ_JAJUIE010000037.1"/>
</dbReference>
<dbReference type="Proteomes" id="UP000245624">
    <property type="component" value="Unassembled WGS sequence"/>
</dbReference>
<sequence>MLLVSFSPFLYQQLLDTIQKENLHSFDIDAHVIKGNHHIEIEIYFGENFQHVTKQSFPVKILEERDQDYLNFCTKIGQTCKETMIQDYFKMMKL</sequence>
<proteinExistence type="predicted"/>
<dbReference type="OrthoDB" id="2629255at2"/>
<gene>
    <name evidence="1" type="ORF">DLJ74_20150</name>
</gene>
<protein>
    <submittedName>
        <fullName evidence="1">Uncharacterized protein</fullName>
    </submittedName>
</protein>
<evidence type="ECO:0000313" key="1">
    <source>
        <dbReference type="EMBL" id="PWU66721.1"/>
    </source>
</evidence>
<organism evidence="1 2">
    <name type="scientific">Gracilibacillus dipsosauri</name>
    <dbReference type="NCBI Taxonomy" id="178340"/>
    <lineage>
        <taxon>Bacteria</taxon>
        <taxon>Bacillati</taxon>
        <taxon>Bacillota</taxon>
        <taxon>Bacilli</taxon>
        <taxon>Bacillales</taxon>
        <taxon>Bacillaceae</taxon>
        <taxon>Gracilibacillus</taxon>
    </lineage>
</organism>
<name>A0A317KT42_9BACI</name>
<dbReference type="EMBL" id="QGTD01000021">
    <property type="protein sequence ID" value="PWU66721.1"/>
    <property type="molecule type" value="Genomic_DNA"/>
</dbReference>
<keyword evidence="2" id="KW-1185">Reference proteome</keyword>
<reference evidence="1 2" key="1">
    <citation type="submission" date="2018-05" db="EMBL/GenBank/DDBJ databases">
        <title>Genomic analysis of Gracilibacillus dipsosauri DD1 reveals novel features of a salt-tolerant amylase.</title>
        <authorList>
            <person name="Deutch C.E."/>
            <person name="Yang S."/>
        </authorList>
    </citation>
    <scope>NUCLEOTIDE SEQUENCE [LARGE SCALE GENOMIC DNA]</scope>
    <source>
        <strain evidence="1 2">DD1</strain>
    </source>
</reference>
<evidence type="ECO:0000313" key="2">
    <source>
        <dbReference type="Proteomes" id="UP000245624"/>
    </source>
</evidence>
<accession>A0A317KT42</accession>